<feature type="transmembrane region" description="Helical" evidence="1">
    <location>
        <begin position="44"/>
        <end position="63"/>
    </location>
</feature>
<dbReference type="PANTHER" id="PTHR28008:SF1">
    <property type="entry name" value="DOMAIN PROTEIN, PUTATIVE (AFU_ORTHOLOGUE AFUA_3G10980)-RELATED"/>
    <property type="match status" value="1"/>
</dbReference>
<dbReference type="PANTHER" id="PTHR28008">
    <property type="entry name" value="DOMAIN PROTEIN, PUTATIVE (AFU_ORTHOLOGUE AFUA_3G10980)-RELATED"/>
    <property type="match status" value="1"/>
</dbReference>
<sequence length="97" mass="10727">MAAIVPQEIAPTLGPLSDKWTHFLAFAVLTLLLRLSYRTKVLSTVAMMLFYGVFIEISQYFTPNRSTEFLDVAADAIGIAIGLLLYAGLERVCDADR</sequence>
<dbReference type="KEGG" id="slh:YH65_03620"/>
<dbReference type="Pfam" id="PF04892">
    <property type="entry name" value="VanZ"/>
    <property type="match status" value="1"/>
</dbReference>
<evidence type="ECO:0000313" key="4">
    <source>
        <dbReference type="Proteomes" id="UP000034444"/>
    </source>
</evidence>
<keyword evidence="4" id="KW-1185">Reference proteome</keyword>
<keyword evidence="1" id="KW-0812">Transmembrane</keyword>
<evidence type="ECO:0000313" key="3">
    <source>
        <dbReference type="EMBL" id="AKF25938.1"/>
    </source>
</evidence>
<organism evidence="3 4">
    <name type="scientific">Sulfurovum lithotrophicum</name>
    <dbReference type="NCBI Taxonomy" id="206403"/>
    <lineage>
        <taxon>Bacteria</taxon>
        <taxon>Pseudomonadati</taxon>
        <taxon>Campylobacterota</taxon>
        <taxon>Epsilonproteobacteria</taxon>
        <taxon>Campylobacterales</taxon>
        <taxon>Sulfurovaceae</taxon>
        <taxon>Sulfurovum</taxon>
    </lineage>
</organism>
<name>A0A7U4M312_9BACT</name>
<reference evidence="4" key="2">
    <citation type="journal article" date="2017" name="Stand. Genomic Sci.">
        <title>Complete genome sequence of the sulfur-oxidizing chemolithoautotrophic Sulfurovum lithotrophicum 42BKTT.</title>
        <authorList>
            <person name="Jeon W."/>
            <person name="Priscilla L."/>
            <person name="Park G."/>
            <person name="Lee H."/>
            <person name="Lee N."/>
            <person name="Lee D."/>
            <person name="Kwon H."/>
            <person name="Ahn I."/>
            <person name="Lee C."/>
            <person name="Lee H."/>
            <person name="Ahn J."/>
        </authorList>
    </citation>
    <scope>NUCLEOTIDE SEQUENCE [LARGE SCALE GENOMIC DNA]</scope>
    <source>
        <strain evidence="4">ATCC BAA-797 / 42BKT</strain>
    </source>
</reference>
<evidence type="ECO:0000259" key="2">
    <source>
        <dbReference type="Pfam" id="PF04892"/>
    </source>
</evidence>
<feature type="transmembrane region" description="Helical" evidence="1">
    <location>
        <begin position="69"/>
        <end position="89"/>
    </location>
</feature>
<dbReference type="Proteomes" id="UP000034444">
    <property type="component" value="Chromosome"/>
</dbReference>
<gene>
    <name evidence="3" type="ORF">YH65_03620</name>
</gene>
<feature type="domain" description="VanZ-like" evidence="2">
    <location>
        <begin position="22"/>
        <end position="87"/>
    </location>
</feature>
<dbReference type="InterPro" id="IPR006976">
    <property type="entry name" value="VanZ-like"/>
</dbReference>
<reference evidence="3 4" key="1">
    <citation type="submission" date="2015-04" db="EMBL/GenBank/DDBJ databases">
        <title>Complete genome sequence of Sulfurovum lithotrophicum ATCC BAA-797T.</title>
        <authorList>
            <person name="Ahn J."/>
            <person name="Park G."/>
            <person name="Jeon W."/>
            <person name="Jang Y."/>
            <person name="Jang M."/>
            <person name="Lee H."/>
            <person name="Lee H."/>
        </authorList>
    </citation>
    <scope>NUCLEOTIDE SEQUENCE [LARGE SCALE GENOMIC DNA]</scope>
    <source>
        <strain evidence="4">ATCC BAA-797 / 42BKT</strain>
    </source>
</reference>
<proteinExistence type="predicted"/>
<dbReference type="EMBL" id="CP011308">
    <property type="protein sequence ID" value="AKF25938.1"/>
    <property type="molecule type" value="Genomic_DNA"/>
</dbReference>
<accession>A0A7U4M312</accession>
<protein>
    <recommendedName>
        <fullName evidence="2">VanZ-like domain-containing protein</fullName>
    </recommendedName>
</protein>
<keyword evidence="1" id="KW-1133">Transmembrane helix</keyword>
<dbReference type="NCBIfam" id="NF037970">
    <property type="entry name" value="vanZ_1"/>
    <property type="match status" value="1"/>
</dbReference>
<evidence type="ECO:0000256" key="1">
    <source>
        <dbReference type="SAM" id="Phobius"/>
    </source>
</evidence>
<dbReference type="AlphaFoldDB" id="A0A7U4M312"/>
<feature type="transmembrane region" description="Helical" evidence="1">
    <location>
        <begin position="20"/>
        <end position="37"/>
    </location>
</feature>
<keyword evidence="1" id="KW-0472">Membrane</keyword>